<dbReference type="VEuPathDB" id="FungiDB:SI65_09298"/>
<sequence length="281" mass="31348">MSTSETSQVRDDSANQIKIVPDSSFFKSRPATALPTPTEVRAINRGNTHATSFDRPPPVVIPSLGLFVKYGAIVTLAEIETQDDTSATAWSSARSGSLWLGGGWRAAVSVHGFDRGRQFTEAMGGMDEEERLAVCAELRDMVRIWRGLEQDKNDQYIVGHSTAERYLFSTAIQKTTNQIIADRSRAQMPFASFKTFCGIYIDNQDSIVFTHNDLIPPNILLTHGSNPKVAAIIDCGQSGWYPAYWGYCKARRVGLGMDHPDFNRAFQEEWWAKYMPLVLDS</sequence>
<reference evidence="2 3" key="1">
    <citation type="journal article" date="2016" name="BMC Genomics">
        <title>Comparative genomic and transcriptomic analyses of the Fuzhuan brick tea-fermentation fungus Aspergillus cristatus.</title>
        <authorList>
            <person name="Ge Y."/>
            <person name="Wang Y."/>
            <person name="Liu Y."/>
            <person name="Tan Y."/>
            <person name="Ren X."/>
            <person name="Zhang X."/>
            <person name="Hyde K.D."/>
            <person name="Liu Y."/>
            <person name="Liu Z."/>
        </authorList>
    </citation>
    <scope>NUCLEOTIDE SEQUENCE [LARGE SCALE GENOMIC DNA]</scope>
    <source>
        <strain evidence="2 3">GZAAS20.1005</strain>
    </source>
</reference>
<dbReference type="InterPro" id="IPR051678">
    <property type="entry name" value="AGP_Transferase"/>
</dbReference>
<dbReference type="Gene3D" id="3.90.1200.10">
    <property type="match status" value="1"/>
</dbReference>
<keyword evidence="3" id="KW-1185">Reference proteome</keyword>
<dbReference type="EMBL" id="JXNT01000017">
    <property type="protein sequence ID" value="ODM15357.1"/>
    <property type="molecule type" value="Genomic_DNA"/>
</dbReference>
<name>A0A1E3B349_ASPCR</name>
<dbReference type="Proteomes" id="UP000094569">
    <property type="component" value="Unassembled WGS sequence"/>
</dbReference>
<comment type="caution">
    <text evidence="2">The sequence shown here is derived from an EMBL/GenBank/DDBJ whole genome shotgun (WGS) entry which is preliminary data.</text>
</comment>
<protein>
    <recommendedName>
        <fullName evidence="1">Aminoglycoside phosphotransferase domain-containing protein</fullName>
    </recommendedName>
</protein>
<dbReference type="AlphaFoldDB" id="A0A1E3B349"/>
<dbReference type="SUPFAM" id="SSF56112">
    <property type="entry name" value="Protein kinase-like (PK-like)"/>
    <property type="match status" value="1"/>
</dbReference>
<dbReference type="InterPro" id="IPR011009">
    <property type="entry name" value="Kinase-like_dom_sf"/>
</dbReference>
<evidence type="ECO:0000313" key="2">
    <source>
        <dbReference type="EMBL" id="ODM15357.1"/>
    </source>
</evidence>
<feature type="domain" description="Aminoglycoside phosphotransferase" evidence="1">
    <location>
        <begin position="107"/>
        <end position="244"/>
    </location>
</feature>
<proteinExistence type="predicted"/>
<evidence type="ECO:0000259" key="1">
    <source>
        <dbReference type="Pfam" id="PF01636"/>
    </source>
</evidence>
<dbReference type="PANTHER" id="PTHR21310">
    <property type="entry name" value="AMINOGLYCOSIDE PHOSPHOTRANSFERASE-RELATED-RELATED"/>
    <property type="match status" value="1"/>
</dbReference>
<gene>
    <name evidence="2" type="ORF">SI65_09298</name>
</gene>
<dbReference type="PANTHER" id="PTHR21310:SF54">
    <property type="entry name" value="AMINOGLYCOSIDE PHOSPHOTRANSFERASE DOMAIN-CONTAINING PROTEIN"/>
    <property type="match status" value="1"/>
</dbReference>
<dbReference type="OrthoDB" id="5404599at2759"/>
<evidence type="ECO:0000313" key="3">
    <source>
        <dbReference type="Proteomes" id="UP000094569"/>
    </source>
</evidence>
<dbReference type="InterPro" id="IPR002575">
    <property type="entry name" value="Aminoglycoside_PTrfase"/>
</dbReference>
<organism evidence="2 3">
    <name type="scientific">Aspergillus cristatus</name>
    <name type="common">Chinese Fuzhuan brick tea-fermentation fungus</name>
    <name type="synonym">Eurotium cristatum</name>
    <dbReference type="NCBI Taxonomy" id="573508"/>
    <lineage>
        <taxon>Eukaryota</taxon>
        <taxon>Fungi</taxon>
        <taxon>Dikarya</taxon>
        <taxon>Ascomycota</taxon>
        <taxon>Pezizomycotina</taxon>
        <taxon>Eurotiomycetes</taxon>
        <taxon>Eurotiomycetidae</taxon>
        <taxon>Eurotiales</taxon>
        <taxon>Aspergillaceae</taxon>
        <taxon>Aspergillus</taxon>
        <taxon>Aspergillus subgen. Aspergillus</taxon>
    </lineage>
</organism>
<dbReference type="Pfam" id="PF01636">
    <property type="entry name" value="APH"/>
    <property type="match status" value="1"/>
</dbReference>
<accession>A0A1E3B349</accession>